<feature type="domain" description="HNH nuclease" evidence="1">
    <location>
        <begin position="156"/>
        <end position="219"/>
    </location>
</feature>
<organism evidence="2 3">
    <name type="scientific">Priestia filamentosa</name>
    <dbReference type="NCBI Taxonomy" id="1402861"/>
    <lineage>
        <taxon>Bacteria</taxon>
        <taxon>Bacillati</taxon>
        <taxon>Bacillota</taxon>
        <taxon>Bacilli</taxon>
        <taxon>Bacillales</taxon>
        <taxon>Bacillaceae</taxon>
        <taxon>Priestia</taxon>
    </lineage>
</organism>
<keyword evidence="3" id="KW-1185">Reference proteome</keyword>
<evidence type="ECO:0000313" key="2">
    <source>
        <dbReference type="EMBL" id="AWG44891.1"/>
    </source>
</evidence>
<dbReference type="AlphaFoldDB" id="A0A2S1M0K4"/>
<dbReference type="GO" id="GO:0003676">
    <property type="term" value="F:nucleic acid binding"/>
    <property type="evidence" value="ECO:0007669"/>
    <property type="project" value="InterPro"/>
</dbReference>
<dbReference type="KEGG" id="beo:BEH_24650"/>
<sequence length="239" mass="28455">MAKKRNPSWKRDELILALNLYFSHNPSKINNKHVEVVKLSKILNSLPIHGDQANPDNFRNPNGVYMKMCNFLRFDPNYKGKGLERGSKLEKEVWDEFYKEKNKLHNIAQSIILGITYEKEQVSQTINRDEEEEFPEGKILYRLHRQRERNSSVVKKKKRLAMEKNNLKCEICTFDFFKKYGELGYGFIECHHAKPISDYKEDTKTKLEDLVLVCSNCHRMLHRKRPWLSKEQLRQLIKQ</sequence>
<reference evidence="2 3" key="1">
    <citation type="journal article" date="2015" name="PLoS ONE">
        <title>Genome Sequence of Bacillus endophyticus and Analysis of Its Companion Mechanism in the Ketogulonigenium vulgare-Bacillus Strain Consortium.</title>
        <authorList>
            <person name="Jia N."/>
            <person name="Du J."/>
            <person name="Ding M.Z."/>
            <person name="Gao F."/>
            <person name="Yuan Y.J."/>
        </authorList>
    </citation>
    <scope>NUCLEOTIDE SEQUENCE [LARGE SCALE GENOMIC DNA]</scope>
    <source>
        <strain evidence="2 3">Hbe603</strain>
        <plasmid evidence="3">pbeh1</plasmid>
    </source>
</reference>
<evidence type="ECO:0000313" key="3">
    <source>
        <dbReference type="Proteomes" id="UP000036202"/>
    </source>
</evidence>
<dbReference type="Pfam" id="PF01844">
    <property type="entry name" value="HNH"/>
    <property type="match status" value="1"/>
</dbReference>
<keyword evidence="2" id="KW-0614">Plasmid</keyword>
<dbReference type="CDD" id="cd00085">
    <property type="entry name" value="HNHc"/>
    <property type="match status" value="1"/>
</dbReference>
<dbReference type="EMBL" id="CP015323">
    <property type="protein sequence ID" value="AWG44891.1"/>
    <property type="molecule type" value="Genomic_DNA"/>
</dbReference>
<protein>
    <recommendedName>
        <fullName evidence="1">HNH nuclease domain-containing protein</fullName>
    </recommendedName>
</protein>
<dbReference type="InterPro" id="IPR002711">
    <property type="entry name" value="HNH"/>
</dbReference>
<name>A0A2S1M0K4_9BACI</name>
<proteinExistence type="predicted"/>
<accession>A0A2S1M0K4</accession>
<gene>
    <name evidence="2" type="ORF">BEH_24650</name>
</gene>
<dbReference type="InterPro" id="IPR003615">
    <property type="entry name" value="HNH_nuc"/>
</dbReference>
<evidence type="ECO:0000259" key="1">
    <source>
        <dbReference type="SMART" id="SM00507"/>
    </source>
</evidence>
<dbReference type="GO" id="GO:0008270">
    <property type="term" value="F:zinc ion binding"/>
    <property type="evidence" value="ECO:0007669"/>
    <property type="project" value="InterPro"/>
</dbReference>
<geneLocation type="plasmid" evidence="3">
    <name>pbeh1</name>
</geneLocation>
<dbReference type="Proteomes" id="UP000036202">
    <property type="component" value="Plasmid pbeh1"/>
</dbReference>
<dbReference type="SMART" id="SM00507">
    <property type="entry name" value="HNHc"/>
    <property type="match status" value="1"/>
</dbReference>
<dbReference type="Gene3D" id="1.10.30.50">
    <property type="match status" value="1"/>
</dbReference>
<dbReference type="GO" id="GO:0004519">
    <property type="term" value="F:endonuclease activity"/>
    <property type="evidence" value="ECO:0007669"/>
    <property type="project" value="InterPro"/>
</dbReference>